<evidence type="ECO:0000259" key="2">
    <source>
        <dbReference type="PROSITE" id="PS51084"/>
    </source>
</evidence>
<dbReference type="EMBL" id="CP155573">
    <property type="protein sequence ID" value="XFO69226.1"/>
    <property type="molecule type" value="Genomic_DNA"/>
</dbReference>
<feature type="short sequence motif" description="Histidine triad motif" evidence="1">
    <location>
        <begin position="92"/>
        <end position="96"/>
    </location>
</feature>
<organism evidence="3 4">
    <name type="scientific">Sporomusa silvacetica DSM 10669</name>
    <dbReference type="NCBI Taxonomy" id="1123289"/>
    <lineage>
        <taxon>Bacteria</taxon>
        <taxon>Bacillati</taxon>
        <taxon>Bacillota</taxon>
        <taxon>Negativicutes</taxon>
        <taxon>Selenomonadales</taxon>
        <taxon>Sporomusaceae</taxon>
        <taxon>Sporomusa</taxon>
    </lineage>
</organism>
<dbReference type="SUPFAM" id="SSF54197">
    <property type="entry name" value="HIT-like"/>
    <property type="match status" value="1"/>
</dbReference>
<evidence type="ECO:0000313" key="4">
    <source>
        <dbReference type="Proteomes" id="UP000216752"/>
    </source>
</evidence>
<dbReference type="InterPro" id="IPR036265">
    <property type="entry name" value="HIT-like_sf"/>
</dbReference>
<dbReference type="Proteomes" id="UP000216752">
    <property type="component" value="Chromosome"/>
</dbReference>
<keyword evidence="4" id="KW-1185">Reference proteome</keyword>
<gene>
    <name evidence="3" type="ORF">SPSIL_054580</name>
</gene>
<accession>A0ABZ3IUL6</accession>
<feature type="domain" description="HIT" evidence="2">
    <location>
        <begin position="3"/>
        <end position="110"/>
    </location>
</feature>
<dbReference type="Pfam" id="PF01230">
    <property type="entry name" value="HIT"/>
    <property type="match status" value="1"/>
</dbReference>
<dbReference type="PROSITE" id="PS51084">
    <property type="entry name" value="HIT_2"/>
    <property type="match status" value="1"/>
</dbReference>
<dbReference type="RefSeq" id="WP_094603609.1">
    <property type="nucleotide sequence ID" value="NZ_CP155573.1"/>
</dbReference>
<name>A0ABZ3IUL6_9FIRM</name>
<protein>
    <recommendedName>
        <fullName evidence="2">HIT domain-containing protein</fullName>
    </recommendedName>
</protein>
<reference evidence="3" key="1">
    <citation type="submission" date="2024-05" db="EMBL/GenBank/DDBJ databases">
        <title>Isolation and characterization of Sporomusa carbonis sp. nov., a carboxydotrophic hydrogenogen in the genus of Sporomusa isolated from a charcoal burning pile.</title>
        <authorList>
            <person name="Boeer T."/>
            <person name="Rosenbaum F."/>
            <person name="Eysell L."/>
            <person name="Mueller V."/>
            <person name="Daniel R."/>
            <person name="Poehlein A."/>
        </authorList>
    </citation>
    <scope>NUCLEOTIDE SEQUENCE [LARGE SCALE GENOMIC DNA]</scope>
    <source>
        <strain evidence="3">DSM 10669</strain>
    </source>
</reference>
<sequence>MCLTCSIVKADILPVGGIIYKDDYVVLHHCIDINIPGYLILSPLRHVESYSDLNQMEIQHIGIIMKFGVTALEKMDGVEKVYVANFGEETTHFHMHIFPRYKWMLNDLSKNIYTDNKVDGAKLFCFCRKHYKTVPNRMKQNNVLAAIESIRNLFLP</sequence>
<dbReference type="Gene3D" id="3.30.428.10">
    <property type="entry name" value="HIT-like"/>
    <property type="match status" value="1"/>
</dbReference>
<proteinExistence type="predicted"/>
<evidence type="ECO:0000256" key="1">
    <source>
        <dbReference type="PROSITE-ProRule" id="PRU00464"/>
    </source>
</evidence>
<evidence type="ECO:0000313" key="3">
    <source>
        <dbReference type="EMBL" id="XFO69226.1"/>
    </source>
</evidence>
<dbReference type="InterPro" id="IPR011146">
    <property type="entry name" value="HIT-like"/>
</dbReference>